<evidence type="ECO:0000256" key="10">
    <source>
        <dbReference type="SAM" id="Phobius"/>
    </source>
</evidence>
<dbReference type="InterPro" id="IPR051073">
    <property type="entry name" value="ZNRF3_Arkadia_E3_ligases"/>
</dbReference>
<keyword evidence="2 10" id="KW-0812">Transmembrane</keyword>
<organism evidence="13 14">
    <name type="scientific">Tachysurus vachellii</name>
    <name type="common">Darkbarbel catfish</name>
    <name type="synonym">Pelteobagrus vachellii</name>
    <dbReference type="NCBI Taxonomy" id="175792"/>
    <lineage>
        <taxon>Eukaryota</taxon>
        <taxon>Metazoa</taxon>
        <taxon>Chordata</taxon>
        <taxon>Craniata</taxon>
        <taxon>Vertebrata</taxon>
        <taxon>Euteleostomi</taxon>
        <taxon>Actinopterygii</taxon>
        <taxon>Neopterygii</taxon>
        <taxon>Teleostei</taxon>
        <taxon>Ostariophysi</taxon>
        <taxon>Siluriformes</taxon>
        <taxon>Bagridae</taxon>
        <taxon>Tachysurus</taxon>
    </lineage>
</organism>
<dbReference type="GO" id="GO:0016020">
    <property type="term" value="C:membrane"/>
    <property type="evidence" value="ECO:0007669"/>
    <property type="project" value="UniProtKB-SubCell"/>
</dbReference>
<gene>
    <name evidence="13" type="ORF">Q7C36_022998</name>
</gene>
<protein>
    <recommendedName>
        <fullName evidence="12">RING-type domain-containing protein</fullName>
    </recommendedName>
</protein>
<comment type="caution">
    <text evidence="13">The sequence shown here is derived from an EMBL/GenBank/DDBJ whole genome shotgun (WGS) entry which is preliminary data.</text>
</comment>
<evidence type="ECO:0000313" key="14">
    <source>
        <dbReference type="Proteomes" id="UP001187315"/>
    </source>
</evidence>
<keyword evidence="14" id="KW-1185">Reference proteome</keyword>
<sequence>MGAFNRLLLAVWLVQVCSSGKLSCFSTTYINVSYVNPVTNRTVWRREEIGLYGIQSPTNTVTGTVYLAEPIHACANNTRFVRPSGLEPWIALVQRGNGCTFTYKINAAARNGASAAVIYNNYGTDNTVIQMSHPGTSIVAVMIGNTHGMELVDLLQNDVSVTMTVEVGLQRDLWMSHYSIIFISISFFIITTVTVCYFIIFFAQRLNNIRQRNHKQKQMKAQARKAIGQLKVRTLKQEDQETGPDADACAVCIESYKPGDLLSVLTCNHFFHKACIEPWLMEHRTCPMCKCDILKALGVETEDEQQHMPTITSDSFPSSTHESTPESPVHSDAASSGYESLQAAEQLSHNEHTHEGLDAVCVDVQPHYDNPAFENETRG</sequence>
<evidence type="ECO:0000256" key="5">
    <source>
        <dbReference type="ARBA" id="ARBA00022833"/>
    </source>
</evidence>
<dbReference type="InterPro" id="IPR001841">
    <property type="entry name" value="Znf_RING"/>
</dbReference>
<proteinExistence type="predicted"/>
<accession>A0AA88ILR2</accession>
<dbReference type="Pfam" id="PF13639">
    <property type="entry name" value="zf-RING_2"/>
    <property type="match status" value="1"/>
</dbReference>
<evidence type="ECO:0000256" key="4">
    <source>
        <dbReference type="ARBA" id="ARBA00022771"/>
    </source>
</evidence>
<dbReference type="Pfam" id="PF02225">
    <property type="entry name" value="PA"/>
    <property type="match status" value="1"/>
</dbReference>
<evidence type="ECO:0000256" key="7">
    <source>
        <dbReference type="ARBA" id="ARBA00023136"/>
    </source>
</evidence>
<evidence type="ECO:0000256" key="8">
    <source>
        <dbReference type="PROSITE-ProRule" id="PRU00175"/>
    </source>
</evidence>
<dbReference type="SUPFAM" id="SSF57850">
    <property type="entry name" value="RING/U-box"/>
    <property type="match status" value="1"/>
</dbReference>
<feature type="signal peptide" evidence="11">
    <location>
        <begin position="1"/>
        <end position="19"/>
    </location>
</feature>
<dbReference type="SUPFAM" id="SSF52025">
    <property type="entry name" value="PA domain"/>
    <property type="match status" value="1"/>
</dbReference>
<dbReference type="Gene3D" id="3.30.40.10">
    <property type="entry name" value="Zinc/RING finger domain, C3HC4 (zinc finger)"/>
    <property type="match status" value="1"/>
</dbReference>
<name>A0AA88ILR2_TACVA</name>
<keyword evidence="4 8" id="KW-0863">Zinc-finger</keyword>
<dbReference type="PANTHER" id="PTHR16200">
    <property type="entry name" value="RING ZINC FINGER"/>
    <property type="match status" value="1"/>
</dbReference>
<dbReference type="Gene3D" id="3.50.30.30">
    <property type="match status" value="1"/>
</dbReference>
<evidence type="ECO:0000256" key="9">
    <source>
        <dbReference type="SAM" id="MobiDB-lite"/>
    </source>
</evidence>
<dbReference type="EMBL" id="JAVHJS010000025">
    <property type="protein sequence ID" value="KAK2816727.1"/>
    <property type="molecule type" value="Genomic_DNA"/>
</dbReference>
<dbReference type="InterPro" id="IPR003137">
    <property type="entry name" value="PA_domain"/>
</dbReference>
<evidence type="ECO:0000313" key="13">
    <source>
        <dbReference type="EMBL" id="KAK2816727.1"/>
    </source>
</evidence>
<keyword evidence="6 10" id="KW-1133">Transmembrane helix</keyword>
<dbReference type="InterPro" id="IPR046450">
    <property type="entry name" value="PA_dom_sf"/>
</dbReference>
<dbReference type="FunFam" id="3.30.40.10:FF:000009">
    <property type="entry name" value="E3 ubiquitin-protein ligase RNF130"/>
    <property type="match status" value="1"/>
</dbReference>
<evidence type="ECO:0000256" key="6">
    <source>
        <dbReference type="ARBA" id="ARBA00022989"/>
    </source>
</evidence>
<evidence type="ECO:0000256" key="3">
    <source>
        <dbReference type="ARBA" id="ARBA00022723"/>
    </source>
</evidence>
<evidence type="ECO:0000256" key="11">
    <source>
        <dbReference type="SAM" id="SignalP"/>
    </source>
</evidence>
<dbReference type="FunFam" id="3.50.30.30:FF:000003">
    <property type="entry name" value="E3 ubiquitin-protein ligase RNF128"/>
    <property type="match status" value="1"/>
</dbReference>
<dbReference type="InterPro" id="IPR013083">
    <property type="entry name" value="Znf_RING/FYVE/PHD"/>
</dbReference>
<comment type="subcellular location">
    <subcellularLocation>
        <location evidence="1">Membrane</location>
    </subcellularLocation>
</comment>
<dbReference type="Proteomes" id="UP001187315">
    <property type="component" value="Unassembled WGS sequence"/>
</dbReference>
<evidence type="ECO:0000256" key="1">
    <source>
        <dbReference type="ARBA" id="ARBA00004370"/>
    </source>
</evidence>
<dbReference type="CDD" id="cd02122">
    <property type="entry name" value="PA_GRAIL_like"/>
    <property type="match status" value="1"/>
</dbReference>
<feature type="transmembrane region" description="Helical" evidence="10">
    <location>
        <begin position="180"/>
        <end position="203"/>
    </location>
</feature>
<feature type="region of interest" description="Disordered" evidence="9">
    <location>
        <begin position="302"/>
        <end position="343"/>
    </location>
</feature>
<feature type="compositionally biased region" description="Low complexity" evidence="9">
    <location>
        <begin position="315"/>
        <end position="328"/>
    </location>
</feature>
<keyword evidence="7 10" id="KW-0472">Membrane</keyword>
<keyword evidence="11" id="KW-0732">Signal</keyword>
<keyword evidence="3" id="KW-0479">Metal-binding</keyword>
<reference evidence="13" key="1">
    <citation type="submission" date="2023-08" db="EMBL/GenBank/DDBJ databases">
        <title>Pelteobagrus vachellii genome.</title>
        <authorList>
            <person name="Liu H."/>
        </authorList>
    </citation>
    <scope>NUCLEOTIDE SEQUENCE</scope>
    <source>
        <strain evidence="13">PRFRI_2022a</strain>
        <tissue evidence="13">Muscle</tissue>
    </source>
</reference>
<feature type="chain" id="PRO_5041725733" description="RING-type domain-containing protein" evidence="11">
    <location>
        <begin position="20"/>
        <end position="379"/>
    </location>
</feature>
<dbReference type="GO" id="GO:0008270">
    <property type="term" value="F:zinc ion binding"/>
    <property type="evidence" value="ECO:0007669"/>
    <property type="project" value="UniProtKB-KW"/>
</dbReference>
<dbReference type="CDD" id="cd16802">
    <property type="entry name" value="RING-H2_RNF128-like"/>
    <property type="match status" value="1"/>
</dbReference>
<evidence type="ECO:0000256" key="2">
    <source>
        <dbReference type="ARBA" id="ARBA00022692"/>
    </source>
</evidence>
<dbReference type="AlphaFoldDB" id="A0AA88ILR2"/>
<feature type="compositionally biased region" description="Polar residues" evidence="9">
    <location>
        <begin position="333"/>
        <end position="343"/>
    </location>
</feature>
<evidence type="ECO:0000259" key="12">
    <source>
        <dbReference type="PROSITE" id="PS50089"/>
    </source>
</evidence>
<feature type="domain" description="RING-type" evidence="12">
    <location>
        <begin position="249"/>
        <end position="290"/>
    </location>
</feature>
<dbReference type="SMART" id="SM00184">
    <property type="entry name" value="RING"/>
    <property type="match status" value="1"/>
</dbReference>
<keyword evidence="5" id="KW-0862">Zinc</keyword>
<dbReference type="PROSITE" id="PS50089">
    <property type="entry name" value="ZF_RING_2"/>
    <property type="match status" value="1"/>
</dbReference>